<dbReference type="GO" id="GO:0000149">
    <property type="term" value="F:SNARE binding"/>
    <property type="evidence" value="ECO:0007669"/>
    <property type="project" value="TreeGrafter"/>
</dbReference>
<reference evidence="3 4" key="1">
    <citation type="journal article" date="2021" name="Nat. Plants">
        <title>The Taxus genome provides insights into paclitaxel biosynthesis.</title>
        <authorList>
            <person name="Xiong X."/>
            <person name="Gou J."/>
            <person name="Liao Q."/>
            <person name="Li Y."/>
            <person name="Zhou Q."/>
            <person name="Bi G."/>
            <person name="Li C."/>
            <person name="Du R."/>
            <person name="Wang X."/>
            <person name="Sun T."/>
            <person name="Guo L."/>
            <person name="Liang H."/>
            <person name="Lu P."/>
            <person name="Wu Y."/>
            <person name="Zhang Z."/>
            <person name="Ro D.K."/>
            <person name="Shang Y."/>
            <person name="Huang S."/>
            <person name="Yan J."/>
        </authorList>
    </citation>
    <scope>NUCLEOTIDE SEQUENCE [LARGE SCALE GENOMIC DNA]</scope>
    <source>
        <strain evidence="3">Ta-2019</strain>
    </source>
</reference>
<dbReference type="GO" id="GO:0005768">
    <property type="term" value="C:endosome"/>
    <property type="evidence" value="ECO:0007669"/>
    <property type="project" value="TreeGrafter"/>
</dbReference>
<dbReference type="PANTHER" id="PTHR15157">
    <property type="entry name" value="UV RADIATION RESISTANCE-ASSOCIATED GENE PROTEIN"/>
    <property type="match status" value="1"/>
</dbReference>
<evidence type="ECO:0000313" key="3">
    <source>
        <dbReference type="EMBL" id="KAH9295173.1"/>
    </source>
</evidence>
<dbReference type="InterPro" id="IPR018791">
    <property type="entry name" value="UV_resistance/autophagy_Atg14"/>
</dbReference>
<dbReference type="GO" id="GO:0035493">
    <property type="term" value="P:SNARE complex assembly"/>
    <property type="evidence" value="ECO:0007669"/>
    <property type="project" value="TreeGrafter"/>
</dbReference>
<dbReference type="GO" id="GO:0032991">
    <property type="term" value="C:protein-containing complex"/>
    <property type="evidence" value="ECO:0007669"/>
    <property type="project" value="UniProtKB-ARBA"/>
</dbReference>
<dbReference type="Pfam" id="PF10186">
    <property type="entry name" value="ATG14"/>
    <property type="match status" value="1"/>
</dbReference>
<feature type="non-terminal residue" evidence="3">
    <location>
        <position position="1"/>
    </location>
</feature>
<feature type="signal peptide" evidence="2">
    <location>
        <begin position="1"/>
        <end position="24"/>
    </location>
</feature>
<keyword evidence="4" id="KW-1185">Reference proteome</keyword>
<dbReference type="OMA" id="CERAMYA"/>
<dbReference type="PANTHER" id="PTHR15157:SF5">
    <property type="entry name" value="UV RADIATION RESISTANCE-ASSOCIATED GENE PROTEIN"/>
    <property type="match status" value="1"/>
</dbReference>
<dbReference type="EMBL" id="JAHRHJ020000011">
    <property type="protein sequence ID" value="KAH9295173.1"/>
    <property type="molecule type" value="Genomic_DNA"/>
</dbReference>
<accession>A0AA38CEK5</accession>
<protein>
    <submittedName>
        <fullName evidence="3">Uncharacterized protein</fullName>
    </submittedName>
</protein>
<evidence type="ECO:0000313" key="4">
    <source>
        <dbReference type="Proteomes" id="UP000824469"/>
    </source>
</evidence>
<feature type="chain" id="PRO_5041381628" evidence="2">
    <location>
        <begin position="25"/>
        <end position="304"/>
    </location>
</feature>
<comment type="caution">
    <text evidence="3">The sequence shown here is derived from an EMBL/GenBank/DDBJ whole genome shotgun (WGS) entry which is preliminary data.</text>
</comment>
<evidence type="ECO:0000256" key="1">
    <source>
        <dbReference type="ARBA" id="ARBA00023054"/>
    </source>
</evidence>
<dbReference type="AlphaFoldDB" id="A0AA38CEK5"/>
<proteinExistence type="predicted"/>
<gene>
    <name evidence="3" type="ORF">KI387_038761</name>
</gene>
<evidence type="ECO:0000256" key="2">
    <source>
        <dbReference type="SAM" id="SignalP"/>
    </source>
</evidence>
<dbReference type="Proteomes" id="UP000824469">
    <property type="component" value="Unassembled WGS sequence"/>
</dbReference>
<sequence length="304" mass="33851">YMLQLLNLVVRYLYAPLLLNSGFAGSCSRVWQRASYWNSWPASRSKEHPLFIPLQICSTPSQGNSWSEKSSSDYGVASMESPGRTYLDSVGSSSFKYGSSSLHSIETHTDPEEGICLLKKSVACVTAYVFNLFSLPSPTRLSTFEGFEKMLTFVCSKDARTVLSTEAKYRSRRQMQQPYKLGIDQSVADSRISSSSLEESKRAKVVMPNNLGIDQSISDSRLSSSSEEIEHAKLKSRMGDGSSHITSLVNPNQVSDVGRPESLIDGWDMVEHPTLPPPSSQSEDIEHWTRAMMLKDKGNDAKRR</sequence>
<organism evidence="3 4">
    <name type="scientific">Taxus chinensis</name>
    <name type="common">Chinese yew</name>
    <name type="synonym">Taxus wallichiana var. chinensis</name>
    <dbReference type="NCBI Taxonomy" id="29808"/>
    <lineage>
        <taxon>Eukaryota</taxon>
        <taxon>Viridiplantae</taxon>
        <taxon>Streptophyta</taxon>
        <taxon>Embryophyta</taxon>
        <taxon>Tracheophyta</taxon>
        <taxon>Spermatophyta</taxon>
        <taxon>Pinopsida</taxon>
        <taxon>Pinidae</taxon>
        <taxon>Conifers II</taxon>
        <taxon>Cupressales</taxon>
        <taxon>Taxaceae</taxon>
        <taxon>Taxus</taxon>
    </lineage>
</organism>
<dbReference type="GO" id="GO:0000323">
    <property type="term" value="C:lytic vacuole"/>
    <property type="evidence" value="ECO:0007669"/>
    <property type="project" value="TreeGrafter"/>
</dbReference>
<name>A0AA38CEK5_TAXCH</name>
<keyword evidence="2" id="KW-0732">Signal</keyword>
<keyword evidence="1" id="KW-0175">Coiled coil</keyword>